<organism evidence="3 4">
    <name type="scientific">Deinococcus lacus</name>
    <dbReference type="NCBI Taxonomy" id="392561"/>
    <lineage>
        <taxon>Bacteria</taxon>
        <taxon>Thermotogati</taxon>
        <taxon>Deinococcota</taxon>
        <taxon>Deinococci</taxon>
        <taxon>Deinococcales</taxon>
        <taxon>Deinococcaceae</taxon>
        <taxon>Deinococcus</taxon>
    </lineage>
</organism>
<dbReference type="Proteomes" id="UP001596297">
    <property type="component" value="Unassembled WGS sequence"/>
</dbReference>
<evidence type="ECO:0000259" key="2">
    <source>
        <dbReference type="Pfam" id="PF04030"/>
    </source>
</evidence>
<gene>
    <name evidence="3" type="ORF">ACFP81_03705</name>
</gene>
<protein>
    <submittedName>
        <fullName evidence="3">D-arabinono-1,4-lactone oxidase</fullName>
    </submittedName>
</protein>
<sequence length="142" mass="14949">MEYAVPLAALSPTLRALRQALGRGPQPLHLPLDIRFMASDGLLLGTPASDGHAAVLSVAAPTQLPAEVTGPQFREAEAVLRAHGGRPQWGKLHALGEAELAPSTPVGPGFRRPATRLTRSGALVAPTCDGCWANKALRLRVR</sequence>
<comment type="caution">
    <text evidence="3">The sequence shown here is derived from an EMBL/GenBank/DDBJ whole genome shotgun (WGS) entry which is preliminary data.</text>
</comment>
<reference evidence="4" key="1">
    <citation type="journal article" date="2019" name="Int. J. Syst. Evol. Microbiol.">
        <title>The Global Catalogue of Microorganisms (GCM) 10K type strain sequencing project: providing services to taxonomists for standard genome sequencing and annotation.</title>
        <authorList>
            <consortium name="The Broad Institute Genomics Platform"/>
            <consortium name="The Broad Institute Genome Sequencing Center for Infectious Disease"/>
            <person name="Wu L."/>
            <person name="Ma J."/>
        </authorList>
    </citation>
    <scope>NUCLEOTIDE SEQUENCE [LARGE SCALE GENOMIC DNA]</scope>
    <source>
        <strain evidence="4">CGMCC 1.15772</strain>
    </source>
</reference>
<dbReference type="Pfam" id="PF04030">
    <property type="entry name" value="ALO"/>
    <property type="match status" value="1"/>
</dbReference>
<accession>A0ABW1YCQ7</accession>
<dbReference type="InterPro" id="IPR007173">
    <property type="entry name" value="ALO_C"/>
</dbReference>
<evidence type="ECO:0000313" key="4">
    <source>
        <dbReference type="Proteomes" id="UP001596297"/>
    </source>
</evidence>
<proteinExistence type="predicted"/>
<name>A0ABW1YCQ7_9DEIO</name>
<dbReference type="RefSeq" id="WP_380083621.1">
    <property type="nucleotide sequence ID" value="NZ_JBHSWD010000001.1"/>
</dbReference>
<evidence type="ECO:0000313" key="3">
    <source>
        <dbReference type="EMBL" id="MFC6591222.1"/>
    </source>
</evidence>
<keyword evidence="4" id="KW-1185">Reference proteome</keyword>
<feature type="domain" description="D-arabinono-1,4-lactone oxidase C-terminal" evidence="2">
    <location>
        <begin position="1"/>
        <end position="100"/>
    </location>
</feature>
<keyword evidence="1" id="KW-0560">Oxidoreductase</keyword>
<dbReference type="Gene3D" id="3.30.70.2520">
    <property type="match status" value="1"/>
</dbReference>
<dbReference type="EMBL" id="JBHSWD010000001">
    <property type="protein sequence ID" value="MFC6591222.1"/>
    <property type="molecule type" value="Genomic_DNA"/>
</dbReference>
<evidence type="ECO:0000256" key="1">
    <source>
        <dbReference type="ARBA" id="ARBA00023002"/>
    </source>
</evidence>